<feature type="signal peptide" evidence="1">
    <location>
        <begin position="1"/>
        <end position="22"/>
    </location>
</feature>
<protein>
    <submittedName>
        <fullName evidence="2">CLUMA_CG001478, isoform A</fullName>
    </submittedName>
</protein>
<accession>A0A1J1HI22</accession>
<keyword evidence="1" id="KW-0732">Signal</keyword>
<keyword evidence="3" id="KW-1185">Reference proteome</keyword>
<proteinExistence type="predicted"/>
<dbReference type="EMBL" id="CVRI01000004">
    <property type="protein sequence ID" value="CRK87687.1"/>
    <property type="molecule type" value="Genomic_DNA"/>
</dbReference>
<name>A0A1J1HI22_9DIPT</name>
<gene>
    <name evidence="2" type="ORF">CLUMA_CG001478</name>
</gene>
<evidence type="ECO:0000313" key="2">
    <source>
        <dbReference type="EMBL" id="CRK87687.1"/>
    </source>
</evidence>
<dbReference type="AlphaFoldDB" id="A0A1J1HI22"/>
<reference evidence="2 3" key="1">
    <citation type="submission" date="2015-04" db="EMBL/GenBank/DDBJ databases">
        <authorList>
            <person name="Syromyatnikov M.Y."/>
            <person name="Popov V.N."/>
        </authorList>
    </citation>
    <scope>NUCLEOTIDE SEQUENCE [LARGE SCALE GENOMIC DNA]</scope>
</reference>
<evidence type="ECO:0000313" key="3">
    <source>
        <dbReference type="Proteomes" id="UP000183832"/>
    </source>
</evidence>
<dbReference type="Proteomes" id="UP000183832">
    <property type="component" value="Unassembled WGS sequence"/>
</dbReference>
<evidence type="ECO:0000256" key="1">
    <source>
        <dbReference type="SAM" id="SignalP"/>
    </source>
</evidence>
<feature type="chain" id="PRO_5013108495" evidence="1">
    <location>
        <begin position="23"/>
        <end position="68"/>
    </location>
</feature>
<organism evidence="2 3">
    <name type="scientific">Clunio marinus</name>
    <dbReference type="NCBI Taxonomy" id="568069"/>
    <lineage>
        <taxon>Eukaryota</taxon>
        <taxon>Metazoa</taxon>
        <taxon>Ecdysozoa</taxon>
        <taxon>Arthropoda</taxon>
        <taxon>Hexapoda</taxon>
        <taxon>Insecta</taxon>
        <taxon>Pterygota</taxon>
        <taxon>Neoptera</taxon>
        <taxon>Endopterygota</taxon>
        <taxon>Diptera</taxon>
        <taxon>Nematocera</taxon>
        <taxon>Chironomoidea</taxon>
        <taxon>Chironomidae</taxon>
        <taxon>Clunio</taxon>
    </lineage>
</organism>
<sequence length="68" mass="7950">MGTKSGLIYLFTAVLLLNSAYNHQHVRTQAQFSRKKENLSFSFLLSTIYTRKRVDDDDDDDDKLCYLE</sequence>